<gene>
    <name evidence="2" type="ORF">Aph01nite_56570</name>
</gene>
<dbReference type="InterPro" id="IPR001387">
    <property type="entry name" value="Cro/C1-type_HTH"/>
</dbReference>
<dbReference type="CDD" id="cd00093">
    <property type="entry name" value="HTH_XRE"/>
    <property type="match status" value="1"/>
</dbReference>
<dbReference type="Pfam" id="PF13560">
    <property type="entry name" value="HTH_31"/>
    <property type="match status" value="1"/>
</dbReference>
<dbReference type="RefSeq" id="WP_204044009.1">
    <property type="nucleotide sequence ID" value="NZ_BOOA01000054.1"/>
</dbReference>
<dbReference type="SUPFAM" id="SSF47413">
    <property type="entry name" value="lambda repressor-like DNA-binding domains"/>
    <property type="match status" value="1"/>
</dbReference>
<evidence type="ECO:0000259" key="1">
    <source>
        <dbReference type="PROSITE" id="PS50943"/>
    </source>
</evidence>
<proteinExistence type="predicted"/>
<organism evidence="2 3">
    <name type="scientific">Acrocarpospora phusangensis</name>
    <dbReference type="NCBI Taxonomy" id="1070424"/>
    <lineage>
        <taxon>Bacteria</taxon>
        <taxon>Bacillati</taxon>
        <taxon>Actinomycetota</taxon>
        <taxon>Actinomycetes</taxon>
        <taxon>Streptosporangiales</taxon>
        <taxon>Streptosporangiaceae</taxon>
        <taxon>Acrocarpospora</taxon>
    </lineage>
</organism>
<name>A0A919UQX1_9ACTN</name>
<comment type="caution">
    <text evidence="2">The sequence shown here is derived from an EMBL/GenBank/DDBJ whole genome shotgun (WGS) entry which is preliminary data.</text>
</comment>
<dbReference type="InterPro" id="IPR043917">
    <property type="entry name" value="DUF5753"/>
</dbReference>
<feature type="domain" description="HTH cro/C1-type" evidence="1">
    <location>
        <begin position="16"/>
        <end position="56"/>
    </location>
</feature>
<dbReference type="GO" id="GO:0003677">
    <property type="term" value="F:DNA binding"/>
    <property type="evidence" value="ECO:0007669"/>
    <property type="project" value="InterPro"/>
</dbReference>
<evidence type="ECO:0000313" key="3">
    <source>
        <dbReference type="Proteomes" id="UP000640052"/>
    </source>
</evidence>
<reference evidence="2" key="1">
    <citation type="submission" date="2021-01" db="EMBL/GenBank/DDBJ databases">
        <title>Whole genome shotgun sequence of Acrocarpospora phusangensis NBRC 108782.</title>
        <authorList>
            <person name="Komaki H."/>
            <person name="Tamura T."/>
        </authorList>
    </citation>
    <scope>NUCLEOTIDE SEQUENCE</scope>
    <source>
        <strain evidence="2">NBRC 108782</strain>
    </source>
</reference>
<evidence type="ECO:0000313" key="2">
    <source>
        <dbReference type="EMBL" id="GIH27347.1"/>
    </source>
</evidence>
<dbReference type="EMBL" id="BOOA01000054">
    <property type="protein sequence ID" value="GIH27347.1"/>
    <property type="molecule type" value="Genomic_DNA"/>
</dbReference>
<dbReference type="Proteomes" id="UP000640052">
    <property type="component" value="Unassembled WGS sequence"/>
</dbReference>
<dbReference type="InterPro" id="IPR010982">
    <property type="entry name" value="Lambda_DNA-bd_dom_sf"/>
</dbReference>
<accession>A0A919UQX1</accession>
<keyword evidence="3" id="KW-1185">Reference proteome</keyword>
<sequence length="283" mass="31286">MSSGVQQARESLGGRLREIRASARVTGRDLAARAGWHFTKVSKLEHGRIMPSEEDLRLWCFHCHALAELAGLLAMRDNTEKMYVELRRLQKAGSAAYQRELRDREARAGSIRSFSAFLVPAVAQTRAYATVRFAQFAEMSGIEPDVASAVDARMERAELLLSGRSLFHLVLCETALTAAMAPPEVMREQLLHLAGLARLRTVEFGVIPLGAPHYPPLCDFWLLDDTAAETETYTAFLRVTQPGEVAVYARVFDSLARSAVHGEQAVEIVERHAAALVQHCATT</sequence>
<protein>
    <submittedName>
        <fullName evidence="2">Transcriptional regulator</fullName>
    </submittedName>
</protein>
<dbReference type="Pfam" id="PF19054">
    <property type="entry name" value="DUF5753"/>
    <property type="match status" value="1"/>
</dbReference>
<dbReference type="AlphaFoldDB" id="A0A919UQX1"/>
<dbReference type="PROSITE" id="PS50943">
    <property type="entry name" value="HTH_CROC1"/>
    <property type="match status" value="1"/>
</dbReference>
<dbReference type="Gene3D" id="1.10.260.40">
    <property type="entry name" value="lambda repressor-like DNA-binding domains"/>
    <property type="match status" value="1"/>
</dbReference>